<evidence type="ECO:0000313" key="6">
    <source>
        <dbReference type="EMBL" id="KAF3692380.1"/>
    </source>
</evidence>
<feature type="region of interest" description="Disordered" evidence="5">
    <location>
        <begin position="291"/>
        <end position="355"/>
    </location>
</feature>
<proteinExistence type="inferred from homology"/>
<name>A0A6G1PQ03_CHAAH</name>
<dbReference type="Pfam" id="PF05276">
    <property type="entry name" value="SH3BP5"/>
    <property type="match status" value="1"/>
</dbReference>
<keyword evidence="2 3" id="KW-0175">Coiled coil</keyword>
<feature type="compositionally biased region" description="Basic and acidic residues" evidence="5">
    <location>
        <begin position="22"/>
        <end position="31"/>
    </location>
</feature>
<comment type="function">
    <text evidence="3">Functions as guanine nucleotide exchange factor (GEF) for RAB11A.</text>
</comment>
<dbReference type="GO" id="GO:0017124">
    <property type="term" value="F:SH3 domain binding"/>
    <property type="evidence" value="ECO:0007669"/>
    <property type="project" value="UniProtKB-UniRule"/>
</dbReference>
<dbReference type="OrthoDB" id="446789at2759"/>
<organism evidence="6 7">
    <name type="scientific">Channa argus</name>
    <name type="common">Northern snakehead</name>
    <name type="synonym">Ophicephalus argus</name>
    <dbReference type="NCBI Taxonomy" id="215402"/>
    <lineage>
        <taxon>Eukaryota</taxon>
        <taxon>Metazoa</taxon>
        <taxon>Chordata</taxon>
        <taxon>Craniata</taxon>
        <taxon>Vertebrata</taxon>
        <taxon>Euteleostomi</taxon>
        <taxon>Actinopterygii</taxon>
        <taxon>Neopterygii</taxon>
        <taxon>Teleostei</taxon>
        <taxon>Neoteleostei</taxon>
        <taxon>Acanthomorphata</taxon>
        <taxon>Anabantaria</taxon>
        <taxon>Anabantiformes</taxon>
        <taxon>Channoidei</taxon>
        <taxon>Channidae</taxon>
        <taxon>Channa</taxon>
    </lineage>
</organism>
<feature type="compositionally biased region" description="Low complexity" evidence="5">
    <location>
        <begin position="408"/>
        <end position="418"/>
    </location>
</feature>
<feature type="compositionally biased region" description="Acidic residues" evidence="5">
    <location>
        <begin position="12"/>
        <end position="21"/>
    </location>
</feature>
<dbReference type="GO" id="GO:0035556">
    <property type="term" value="P:intracellular signal transduction"/>
    <property type="evidence" value="ECO:0007669"/>
    <property type="project" value="UniProtKB-UniRule"/>
</dbReference>
<comment type="similarity">
    <text evidence="1 3">Belongs to the SH3BP5 family.</text>
</comment>
<feature type="region of interest" description="Disordered" evidence="5">
    <location>
        <begin position="1"/>
        <end position="36"/>
    </location>
</feature>
<feature type="region of interest" description="Disordered" evidence="5">
    <location>
        <begin position="239"/>
        <end position="260"/>
    </location>
</feature>
<feature type="compositionally biased region" description="Basic and acidic residues" evidence="5">
    <location>
        <begin position="391"/>
        <end position="400"/>
    </location>
</feature>
<feature type="compositionally biased region" description="Low complexity" evidence="5">
    <location>
        <begin position="302"/>
        <end position="312"/>
    </location>
</feature>
<evidence type="ECO:0000313" key="7">
    <source>
        <dbReference type="Proteomes" id="UP000503349"/>
    </source>
</evidence>
<keyword evidence="3" id="KW-0344">Guanine-nucleotide releasing factor</keyword>
<dbReference type="GO" id="GO:0004860">
    <property type="term" value="F:protein kinase inhibitor activity"/>
    <property type="evidence" value="ECO:0007669"/>
    <property type="project" value="TreeGrafter"/>
</dbReference>
<evidence type="ECO:0000256" key="2">
    <source>
        <dbReference type="ARBA" id="ARBA00023054"/>
    </source>
</evidence>
<feature type="region of interest" description="Disordered" evidence="5">
    <location>
        <begin position="378"/>
        <end position="426"/>
    </location>
</feature>
<keyword evidence="3" id="KW-0963">Cytoplasm</keyword>
<comment type="subunit">
    <text evidence="3">Interacts with GDP-bound and nucleotide-free forms of RAB11A.</text>
</comment>
<comment type="subcellular location">
    <subcellularLocation>
        <location evidence="3">Cytoplasm</location>
    </subcellularLocation>
    <text evidence="3">Colocalizes with RAB11A on cytoplasmic vesicle membranes.</text>
</comment>
<reference evidence="6 7" key="1">
    <citation type="submission" date="2019-02" db="EMBL/GenBank/DDBJ databases">
        <title>Opniocepnalus argus genome.</title>
        <authorList>
            <person name="Zhou C."/>
            <person name="Xiao S."/>
        </authorList>
    </citation>
    <scope>NUCLEOTIDE SEQUENCE [LARGE SCALE GENOMIC DNA]</scope>
    <source>
        <strain evidence="6">OARG1902GOOAL</strain>
        <tissue evidence="6">Muscle</tissue>
    </source>
</reference>
<evidence type="ECO:0000256" key="3">
    <source>
        <dbReference type="RuleBase" id="RU369054"/>
    </source>
</evidence>
<evidence type="ECO:0000256" key="1">
    <source>
        <dbReference type="ARBA" id="ARBA00007796"/>
    </source>
</evidence>
<dbReference type="InterPro" id="IPR007940">
    <property type="entry name" value="SH3BP5"/>
</dbReference>
<dbReference type="Proteomes" id="UP000503349">
    <property type="component" value="Chromosome 7"/>
</dbReference>
<dbReference type="AlphaFoldDB" id="A0A6G1PQ03"/>
<dbReference type="PANTHER" id="PTHR19423">
    <property type="entry name" value="SH3 DOMAIN-BINDING PROTEIN 5"/>
    <property type="match status" value="1"/>
</dbReference>
<dbReference type="GO" id="GO:0005085">
    <property type="term" value="F:guanyl-nucleotide exchange factor activity"/>
    <property type="evidence" value="ECO:0007669"/>
    <property type="project" value="UniProtKB-UniRule"/>
</dbReference>
<evidence type="ECO:0000256" key="4">
    <source>
        <dbReference type="SAM" id="Coils"/>
    </source>
</evidence>
<protein>
    <recommendedName>
        <fullName evidence="3">SH3 domain-binding protein 5</fullName>
        <shortName evidence="3">SH3BP-5</shortName>
    </recommendedName>
</protein>
<keyword evidence="7" id="KW-1185">Reference proteome</keyword>
<dbReference type="GO" id="GO:0005737">
    <property type="term" value="C:cytoplasm"/>
    <property type="evidence" value="ECO:0007669"/>
    <property type="project" value="UniProtKB-SubCell"/>
</dbReference>
<comment type="domain">
    <text evidence="3">The N-terminal half of the protein mediates interaction with RAB11A and functions as guanine nucleotide exchange factor. Four long alpha-helices (interrupted by a central kink) assemble into coiled coils, giving rise to a 'V' shape.</text>
</comment>
<feature type="compositionally biased region" description="Basic and acidic residues" evidence="5">
    <location>
        <begin position="1"/>
        <end position="11"/>
    </location>
</feature>
<gene>
    <name evidence="6" type="ORF">EXN66_Car008056</name>
</gene>
<feature type="compositionally biased region" description="Low complexity" evidence="5">
    <location>
        <begin position="325"/>
        <end position="349"/>
    </location>
</feature>
<reference evidence="7" key="2">
    <citation type="submission" date="2019-02" db="EMBL/GenBank/DDBJ databases">
        <title>Opniocepnalus argus Var Kimnra genome.</title>
        <authorList>
            <person name="Zhou C."/>
            <person name="Xiao S."/>
        </authorList>
    </citation>
    <scope>NUCLEOTIDE SEQUENCE [LARGE SCALE GENOMIC DNA]</scope>
</reference>
<evidence type="ECO:0000256" key="5">
    <source>
        <dbReference type="SAM" id="MobiDB-lite"/>
    </source>
</evidence>
<dbReference type="PANTHER" id="PTHR19423:SF11">
    <property type="entry name" value="SH3 DOMAIN-BINDING PROTEIN 5"/>
    <property type="match status" value="1"/>
</dbReference>
<feature type="coiled-coil region" evidence="4">
    <location>
        <begin position="88"/>
        <end position="129"/>
    </location>
</feature>
<accession>A0A6G1PQ03</accession>
<sequence length="472" mass="52133">MEHSEKEPRSDDETEYEDEELDPRIQGELEKLNQSTDDINKCETELEDARQKFRSVLVEATVKLDELVKKIGKAVEESKPYWEARRLARQAQLEAQKATQDFQRATEVLQAAKETISLAEQRLLEEDNRQFDSAWQEMLNHATQRVMEAENTKTKSELLHKETAAKYTAATSRMKQLEKKLKRTINKSKPYFEMKAKYYLQLENLKKNVDERQAKLSQAKGEYKTALRNLEMISDEIHERRRSSAIGPRGRGVGAEGDSISGDDISTFKLDSDEISMTSVCFEDEPCVGGSIMSEEDSETRSTCSLGSSPSSPQELMSPCPFVGSSSSCTSSSSSPSPTPSSSSTSSSPVPLSRPCSLDLPSTVSLSDFGLISPVLGPRSECSGASSPECDLERGDRAEGAEGDLDNAAAATTTTTTTNINRPVSSSKKSFSLEARFSFLNLRRPRADNAKNTDNCSQKAEARQTVVLVKGV</sequence>
<feature type="coiled-coil region" evidence="4">
    <location>
        <begin position="160"/>
        <end position="236"/>
    </location>
</feature>
<dbReference type="EMBL" id="CM015718">
    <property type="protein sequence ID" value="KAF3692380.1"/>
    <property type="molecule type" value="Genomic_DNA"/>
</dbReference>